<dbReference type="RefSeq" id="WP_157816672.1">
    <property type="nucleotide sequence ID" value="NZ_CAWNNC010000001.1"/>
</dbReference>
<dbReference type="Gene3D" id="2.60.120.380">
    <property type="match status" value="1"/>
</dbReference>
<dbReference type="PROSITE" id="PS00330">
    <property type="entry name" value="HEMOLYSIN_CALCIUM"/>
    <property type="match status" value="3"/>
</dbReference>
<dbReference type="InterPro" id="IPR018511">
    <property type="entry name" value="Hemolysin-typ_Ca-bd_CS"/>
</dbReference>
<keyword evidence="5" id="KW-1185">Reference proteome</keyword>
<protein>
    <recommendedName>
        <fullName evidence="3">Peptidase C-terminal archaeal/bacterial domain-containing protein</fullName>
    </recommendedName>
</protein>
<evidence type="ECO:0000256" key="1">
    <source>
        <dbReference type="ARBA" id="ARBA00004613"/>
    </source>
</evidence>
<keyword evidence="2" id="KW-0964">Secreted</keyword>
<dbReference type="GO" id="GO:0005576">
    <property type="term" value="C:extracellular region"/>
    <property type="evidence" value="ECO:0007669"/>
    <property type="project" value="UniProtKB-SubCell"/>
</dbReference>
<comment type="subcellular location">
    <subcellularLocation>
        <location evidence="1">Secreted</location>
    </subcellularLocation>
</comment>
<feature type="domain" description="Peptidase C-terminal archaeal/bacterial" evidence="3">
    <location>
        <begin position="361"/>
        <end position="425"/>
    </location>
</feature>
<dbReference type="PRINTS" id="PR00313">
    <property type="entry name" value="CABNDNGRPT"/>
</dbReference>
<organism evidence="4 5">
    <name type="scientific">Nostoc flagelliforme CCNUN1</name>
    <dbReference type="NCBI Taxonomy" id="2038116"/>
    <lineage>
        <taxon>Bacteria</taxon>
        <taxon>Bacillati</taxon>
        <taxon>Cyanobacteriota</taxon>
        <taxon>Cyanophyceae</taxon>
        <taxon>Nostocales</taxon>
        <taxon>Nostocaceae</taxon>
        <taxon>Nostoc</taxon>
    </lineage>
</organism>
<dbReference type="InterPro" id="IPR011049">
    <property type="entry name" value="Serralysin-like_metalloprot_C"/>
</dbReference>
<accession>A0A2K8T0C4</accession>
<dbReference type="EMBL" id="CP024785">
    <property type="protein sequence ID" value="AUB41053.1"/>
    <property type="molecule type" value="Genomic_DNA"/>
</dbReference>
<proteinExistence type="predicted"/>
<dbReference type="GO" id="GO:0005509">
    <property type="term" value="F:calcium ion binding"/>
    <property type="evidence" value="ECO:0007669"/>
    <property type="project" value="InterPro"/>
</dbReference>
<dbReference type="OrthoDB" id="479561at2"/>
<evidence type="ECO:0000259" key="3">
    <source>
        <dbReference type="Pfam" id="PF04151"/>
    </source>
</evidence>
<evidence type="ECO:0000313" key="5">
    <source>
        <dbReference type="Proteomes" id="UP000232003"/>
    </source>
</evidence>
<evidence type="ECO:0000313" key="4">
    <source>
        <dbReference type="EMBL" id="AUB41053.1"/>
    </source>
</evidence>
<evidence type="ECO:0000256" key="2">
    <source>
        <dbReference type="ARBA" id="ARBA00022525"/>
    </source>
</evidence>
<dbReference type="AlphaFoldDB" id="A0A2K8T0C4"/>
<dbReference type="SUPFAM" id="SSF51120">
    <property type="entry name" value="beta-Roll"/>
    <property type="match status" value="2"/>
</dbReference>
<dbReference type="Pfam" id="PF00353">
    <property type="entry name" value="HemolysinCabind"/>
    <property type="match status" value="4"/>
</dbReference>
<dbReference type="SUPFAM" id="SSF89260">
    <property type="entry name" value="Collagen-binding domain"/>
    <property type="match status" value="1"/>
</dbReference>
<dbReference type="InterPro" id="IPR007280">
    <property type="entry name" value="Peptidase_C_arc/bac"/>
</dbReference>
<dbReference type="InterPro" id="IPR050557">
    <property type="entry name" value="RTX_toxin/Mannuronan_C5-epim"/>
</dbReference>
<dbReference type="Pfam" id="PF04151">
    <property type="entry name" value="PPC"/>
    <property type="match status" value="1"/>
</dbReference>
<dbReference type="Gene3D" id="2.150.10.10">
    <property type="entry name" value="Serralysin-like metalloprotease, C-terminal"/>
    <property type="match status" value="2"/>
</dbReference>
<dbReference type="PANTHER" id="PTHR38340:SF1">
    <property type="entry name" value="S-LAYER PROTEIN"/>
    <property type="match status" value="1"/>
</dbReference>
<reference evidence="4 5" key="1">
    <citation type="submission" date="2017-11" db="EMBL/GenBank/DDBJ databases">
        <title>Complete genome of a free-living desiccation-tolerant cyanobacterium and its photosynthetic adaptation to extreme terrestrial habitat.</title>
        <authorList>
            <person name="Shang J."/>
        </authorList>
    </citation>
    <scope>NUCLEOTIDE SEQUENCE [LARGE SCALE GENOMIC DNA]</scope>
    <source>
        <strain evidence="4 5">CCNUN1</strain>
    </source>
</reference>
<gene>
    <name evidence="4" type="ORF">COO91_07091</name>
</gene>
<dbReference type="KEGG" id="nfl:COO91_07091"/>
<dbReference type="Proteomes" id="UP000232003">
    <property type="component" value="Chromosome"/>
</dbReference>
<name>A0A2K8T0C4_9NOSO</name>
<dbReference type="PANTHER" id="PTHR38340">
    <property type="entry name" value="S-LAYER PROTEIN"/>
    <property type="match status" value="1"/>
</dbReference>
<sequence>MAFIFGTTSPDKISGTSENDTIVGWASGGNANSPSGNDILNGLAGNDSLAGGTANDSLIGGDGNDTLDGGLGTDTLNGGAGDDTYIVNSAVDTITEAANSGTDTVRSSVTYTLGANLENLTLTGTSAINATGNSLNNILIGPNFSGNNTLNGRAGDDSIIGGSGNDILNGEDGDDSLRGGLDNDRLNGGPGNDVFISVFANGFVGSNLLPAGLGEIDTLTGGTGADRFILGDFISVFYDDNNTVNPGFGDFAILTDFDSSQDQIQLKGSLLDYRLQVVGNNTQILLDKPGVEPDEIIGIVQRRNNLILDSDDFLFNYELEIAGKATNNSLSTADILGSLSSGSNINVSAQLATVQPGDNPDFDFFTFSLANSGTVTISTAISGDTILGLFDNAGTLVQTDDDGGGNGSSLITSSLDAGIYFISVSDFAFFPETGGSFSSSNFDPASYTLQVSFA</sequence>
<dbReference type="InterPro" id="IPR001343">
    <property type="entry name" value="Hemolysn_Ca-bd"/>
</dbReference>